<gene>
    <name evidence="5" type="ORF">FU839_05995</name>
</gene>
<dbReference type="InterPro" id="IPR009057">
    <property type="entry name" value="Homeodomain-like_sf"/>
</dbReference>
<keyword evidence="3" id="KW-0804">Transcription</keyword>
<dbReference type="PROSITE" id="PS01124">
    <property type="entry name" value="HTH_ARAC_FAMILY_2"/>
    <property type="match status" value="1"/>
</dbReference>
<dbReference type="InterPro" id="IPR018060">
    <property type="entry name" value="HTH_AraC"/>
</dbReference>
<dbReference type="EMBL" id="VRLR01000002">
    <property type="protein sequence ID" value="TXK82435.1"/>
    <property type="molecule type" value="Genomic_DNA"/>
</dbReference>
<dbReference type="PANTHER" id="PTHR43130">
    <property type="entry name" value="ARAC-FAMILY TRANSCRIPTIONAL REGULATOR"/>
    <property type="match status" value="1"/>
</dbReference>
<name>A0A5C8M1Z9_9GAMM</name>
<evidence type="ECO:0000313" key="6">
    <source>
        <dbReference type="Proteomes" id="UP000321814"/>
    </source>
</evidence>
<accession>A0A5C8M1Z9</accession>
<dbReference type="RefSeq" id="WP_147903622.1">
    <property type="nucleotide sequence ID" value="NZ_BAAAGC010000017.1"/>
</dbReference>
<evidence type="ECO:0000256" key="3">
    <source>
        <dbReference type="ARBA" id="ARBA00023163"/>
    </source>
</evidence>
<protein>
    <submittedName>
        <fullName evidence="5">Helix-turn-helix domain-containing protein</fullName>
    </submittedName>
</protein>
<dbReference type="Pfam" id="PF12833">
    <property type="entry name" value="HTH_18"/>
    <property type="match status" value="1"/>
</dbReference>
<dbReference type="Pfam" id="PF01965">
    <property type="entry name" value="DJ-1_PfpI"/>
    <property type="match status" value="1"/>
</dbReference>
<dbReference type="GO" id="GO:0003700">
    <property type="term" value="F:DNA-binding transcription factor activity"/>
    <property type="evidence" value="ECO:0007669"/>
    <property type="project" value="InterPro"/>
</dbReference>
<keyword evidence="6" id="KW-1185">Reference proteome</keyword>
<keyword evidence="2" id="KW-0238">DNA-binding</keyword>
<dbReference type="PANTHER" id="PTHR43130:SF3">
    <property type="entry name" value="HTH-TYPE TRANSCRIPTIONAL REGULATOR RV1931C"/>
    <property type="match status" value="1"/>
</dbReference>
<feature type="domain" description="HTH araC/xylS-type" evidence="4">
    <location>
        <begin position="210"/>
        <end position="308"/>
    </location>
</feature>
<dbReference type="OrthoDB" id="9803764at2"/>
<keyword evidence="1" id="KW-0805">Transcription regulation</keyword>
<reference evidence="5 6" key="1">
    <citation type="submission" date="2019-08" db="EMBL/GenBank/DDBJ databases">
        <title>Draft genome analysis of Rheinheimera tangshanensis isolated from the roots of fresh rice plants (Oryza sativa).</title>
        <authorList>
            <person name="Yu Q."/>
            <person name="Qi Y."/>
            <person name="Zhang H."/>
            <person name="Pu J."/>
        </authorList>
    </citation>
    <scope>NUCLEOTIDE SEQUENCE [LARGE SCALE GENOMIC DNA]</scope>
    <source>
        <strain evidence="5 6">JA3-B52</strain>
    </source>
</reference>
<dbReference type="SUPFAM" id="SSF46689">
    <property type="entry name" value="Homeodomain-like"/>
    <property type="match status" value="2"/>
</dbReference>
<dbReference type="Proteomes" id="UP000321814">
    <property type="component" value="Unassembled WGS sequence"/>
</dbReference>
<dbReference type="SMART" id="SM00342">
    <property type="entry name" value="HTH_ARAC"/>
    <property type="match status" value="1"/>
</dbReference>
<organism evidence="5 6">
    <name type="scientific">Rheinheimera tangshanensis</name>
    <dbReference type="NCBI Taxonomy" id="400153"/>
    <lineage>
        <taxon>Bacteria</taxon>
        <taxon>Pseudomonadati</taxon>
        <taxon>Pseudomonadota</taxon>
        <taxon>Gammaproteobacteria</taxon>
        <taxon>Chromatiales</taxon>
        <taxon>Chromatiaceae</taxon>
        <taxon>Rheinheimera</taxon>
    </lineage>
</organism>
<dbReference type="InterPro" id="IPR029062">
    <property type="entry name" value="Class_I_gatase-like"/>
</dbReference>
<dbReference type="InterPro" id="IPR002818">
    <property type="entry name" value="DJ-1/PfpI"/>
</dbReference>
<evidence type="ECO:0000259" key="4">
    <source>
        <dbReference type="PROSITE" id="PS01124"/>
    </source>
</evidence>
<dbReference type="Gene3D" id="3.40.50.880">
    <property type="match status" value="1"/>
</dbReference>
<evidence type="ECO:0000256" key="1">
    <source>
        <dbReference type="ARBA" id="ARBA00023015"/>
    </source>
</evidence>
<dbReference type="CDD" id="cd03137">
    <property type="entry name" value="GATase1_AraC_1"/>
    <property type="match status" value="1"/>
</dbReference>
<dbReference type="PROSITE" id="PS00041">
    <property type="entry name" value="HTH_ARAC_FAMILY_1"/>
    <property type="match status" value="1"/>
</dbReference>
<dbReference type="SUPFAM" id="SSF52317">
    <property type="entry name" value="Class I glutamine amidotransferase-like"/>
    <property type="match status" value="1"/>
</dbReference>
<dbReference type="Gene3D" id="1.10.10.60">
    <property type="entry name" value="Homeodomain-like"/>
    <property type="match status" value="1"/>
</dbReference>
<evidence type="ECO:0000313" key="5">
    <source>
        <dbReference type="EMBL" id="TXK82435.1"/>
    </source>
</evidence>
<dbReference type="GO" id="GO:0043565">
    <property type="term" value="F:sequence-specific DNA binding"/>
    <property type="evidence" value="ECO:0007669"/>
    <property type="project" value="InterPro"/>
</dbReference>
<proteinExistence type="predicted"/>
<sequence>MHKVAILLGPSVATFELGCASELFALNRPEYPNWYQTDIVSFAPGPLMATGGLQLLVPQIEDLSPYDTILIPNWSVSVPQPTDTLRQQLLAAYQRGVRLISFCSGAFLLAELGLLKDKAATTHWRYADEFQRRYPDSRYQQNVLYCFDGQIGCSAGSAAALDLGLAVIRRDFGFEIANQVAKRAVISAHRQGGQAQFVAQPLQKKTNLLSATMDWALLHLHQPLAVEQLANKAGMSRRSFDRHFKASTGLSPLQWLLQQRLQLVQHYLEQGLHSIEQITDLTGFGSTLNLRQQFQKQLGISPRQYQRQFSCSQPAQRTMV</sequence>
<dbReference type="InterPro" id="IPR052158">
    <property type="entry name" value="INH-QAR"/>
</dbReference>
<dbReference type="AlphaFoldDB" id="A0A5C8M1Z9"/>
<evidence type="ECO:0000256" key="2">
    <source>
        <dbReference type="ARBA" id="ARBA00023125"/>
    </source>
</evidence>
<comment type="caution">
    <text evidence="5">The sequence shown here is derived from an EMBL/GenBank/DDBJ whole genome shotgun (WGS) entry which is preliminary data.</text>
</comment>
<dbReference type="InterPro" id="IPR018062">
    <property type="entry name" value="HTH_AraC-typ_CS"/>
</dbReference>